<proteinExistence type="predicted"/>
<accession>A0A813DUH3</accession>
<dbReference type="Gene3D" id="2.30.130.40">
    <property type="entry name" value="LON domain-like"/>
    <property type="match status" value="1"/>
</dbReference>
<evidence type="ECO:0000313" key="2">
    <source>
        <dbReference type="Proteomes" id="UP000654075"/>
    </source>
</evidence>
<dbReference type="SUPFAM" id="SSF88697">
    <property type="entry name" value="PUA domain-like"/>
    <property type="match status" value="1"/>
</dbReference>
<name>A0A813DUH3_POLGL</name>
<evidence type="ECO:0008006" key="3">
    <source>
        <dbReference type="Google" id="ProtNLM"/>
    </source>
</evidence>
<protein>
    <recommendedName>
        <fullName evidence="3">Lon N-terminal domain-containing protein</fullName>
    </recommendedName>
</protein>
<sequence>MGWSKPAHPEDQRLCGGRKRSATGKLVCITGGLLCALRNSEVCSPQTLVTFARLRHSVRRAVMRASESGGKDSAPRWLPSLETLTSTQGDANRFEVLPCFPLPLPRAALPGAKRSLNVWEPRYLEMFDDLMCAGRRHFAVPRLAATEDGTRLAETAAVFKLVDVREAEGNTRRGLVCEFDVGMQPVRLRQVLNPEAFADKSTYLRVECEDLHDLDRDVDYSLEERCLLFAFGEVASLRSRVGDPLRRYERGVGAHGGPWIVDHGDLVSITEDSVGMADPSRTGLWRVAGLWQSYCERRLVAMRQQRERDSLEVKSSTGASELLLAREADAALLMEDTAVLMHKILQANSHGLRLQLLQRAAEDEAARLAAALAVLTAVGGKPPA</sequence>
<dbReference type="Proteomes" id="UP000654075">
    <property type="component" value="Unassembled WGS sequence"/>
</dbReference>
<comment type="caution">
    <text evidence="1">The sequence shown here is derived from an EMBL/GenBank/DDBJ whole genome shotgun (WGS) entry which is preliminary data.</text>
</comment>
<organism evidence="1 2">
    <name type="scientific">Polarella glacialis</name>
    <name type="common">Dinoflagellate</name>
    <dbReference type="NCBI Taxonomy" id="89957"/>
    <lineage>
        <taxon>Eukaryota</taxon>
        <taxon>Sar</taxon>
        <taxon>Alveolata</taxon>
        <taxon>Dinophyceae</taxon>
        <taxon>Suessiales</taxon>
        <taxon>Suessiaceae</taxon>
        <taxon>Polarella</taxon>
    </lineage>
</organism>
<dbReference type="OMA" id="RQMYNDI"/>
<dbReference type="AlphaFoldDB" id="A0A813DUH3"/>
<dbReference type="InterPro" id="IPR046336">
    <property type="entry name" value="Lon_prtase_N_sf"/>
</dbReference>
<keyword evidence="2" id="KW-1185">Reference proteome</keyword>
<reference evidence="1" key="1">
    <citation type="submission" date="2021-02" db="EMBL/GenBank/DDBJ databases">
        <authorList>
            <person name="Dougan E. K."/>
            <person name="Rhodes N."/>
            <person name="Thang M."/>
            <person name="Chan C."/>
        </authorList>
    </citation>
    <scope>NUCLEOTIDE SEQUENCE</scope>
</reference>
<dbReference type="EMBL" id="CAJNNV010004027">
    <property type="protein sequence ID" value="CAE8590030.1"/>
    <property type="molecule type" value="Genomic_DNA"/>
</dbReference>
<gene>
    <name evidence="1" type="ORF">PGLA1383_LOCUS8756</name>
</gene>
<evidence type="ECO:0000313" key="1">
    <source>
        <dbReference type="EMBL" id="CAE8590030.1"/>
    </source>
</evidence>
<dbReference type="InterPro" id="IPR015947">
    <property type="entry name" value="PUA-like_sf"/>
</dbReference>